<sequence length="70" mass="8263">MVSSAANFAAQIDMLHTISKNKDRTQLCNFRFRVSDVKLLDRFAKRKQWSRTRALEELIRRAPLAKQEKK</sequence>
<organism evidence="1">
    <name type="scientific">uncultured Planctomycetota bacterium</name>
    <dbReference type="NCBI Taxonomy" id="120965"/>
    <lineage>
        <taxon>Bacteria</taxon>
        <taxon>Pseudomonadati</taxon>
        <taxon>Planctomycetota</taxon>
        <taxon>environmental samples</taxon>
    </lineage>
</organism>
<name>A0A1B0Z235_9BACT</name>
<protein>
    <submittedName>
        <fullName evidence="1">Uncharacterized protein</fullName>
    </submittedName>
</protein>
<dbReference type="EMBL" id="KT997803">
    <property type="protein sequence ID" value="ANO58259.1"/>
    <property type="molecule type" value="Genomic_DNA"/>
</dbReference>
<accession>A0A1B0Z235</accession>
<dbReference type="AlphaFoldDB" id="A0A1B0Z235"/>
<evidence type="ECO:0000313" key="1">
    <source>
        <dbReference type="EMBL" id="ANO58259.1"/>
    </source>
</evidence>
<reference evidence="1" key="1">
    <citation type="submission" date="2015-11" db="EMBL/GenBank/DDBJ databases">
        <title>Genomes of Abundant and Widespread Viruses from the Deep Ocean.</title>
        <authorList>
            <person name="Mizuno C.M."/>
            <person name="Ghai R."/>
            <person name="Saghai A."/>
            <person name="Lopez-Garcia P."/>
            <person name="Rodriguez-Valera F."/>
        </authorList>
    </citation>
    <scope>NUCLEOTIDE SEQUENCE</scope>
</reference>
<proteinExistence type="predicted"/>